<dbReference type="Gene3D" id="3.10.10.10">
    <property type="entry name" value="HIV Type 1 Reverse Transcriptase, subunit A, domain 1"/>
    <property type="match status" value="1"/>
</dbReference>
<evidence type="ECO:0000313" key="5">
    <source>
        <dbReference type="Proteomes" id="UP000069940"/>
    </source>
</evidence>
<proteinExistence type="predicted"/>
<dbReference type="Gene3D" id="3.30.420.10">
    <property type="entry name" value="Ribonuclease H-like superfamily/Ribonuclease H"/>
    <property type="match status" value="1"/>
</dbReference>
<dbReference type="InterPro" id="IPR001584">
    <property type="entry name" value="Integrase_cat-core"/>
</dbReference>
<feature type="compositionally biased region" description="Polar residues" evidence="1">
    <location>
        <begin position="1"/>
        <end position="20"/>
    </location>
</feature>
<protein>
    <recommendedName>
        <fullName evidence="6">Endonuclease</fullName>
    </recommendedName>
</protein>
<dbReference type="RefSeq" id="XP_062701925.1">
    <property type="nucleotide sequence ID" value="XM_062845941.1"/>
</dbReference>
<dbReference type="InterPro" id="IPR043502">
    <property type="entry name" value="DNA/RNA_pol_sf"/>
</dbReference>
<name>A0ABM1XY08_AEDAL</name>
<dbReference type="InterPro" id="IPR040676">
    <property type="entry name" value="DUF5641"/>
</dbReference>
<dbReference type="SUPFAM" id="SSF53098">
    <property type="entry name" value="Ribonuclease H-like"/>
    <property type="match status" value="1"/>
</dbReference>
<dbReference type="Pfam" id="PF18701">
    <property type="entry name" value="DUF5641"/>
    <property type="match status" value="1"/>
</dbReference>
<dbReference type="GeneID" id="134285359"/>
<feature type="region of interest" description="Disordered" evidence="1">
    <location>
        <begin position="1"/>
        <end position="42"/>
    </location>
</feature>
<dbReference type="InterPro" id="IPR008042">
    <property type="entry name" value="Retrotrans_Pao"/>
</dbReference>
<evidence type="ECO:0000256" key="1">
    <source>
        <dbReference type="SAM" id="MobiDB-lite"/>
    </source>
</evidence>
<dbReference type="InterPro" id="IPR000477">
    <property type="entry name" value="RT_dom"/>
</dbReference>
<evidence type="ECO:0000259" key="2">
    <source>
        <dbReference type="PROSITE" id="PS50994"/>
    </source>
</evidence>
<dbReference type="Pfam" id="PF05380">
    <property type="entry name" value="Peptidase_A17"/>
    <property type="match status" value="1"/>
</dbReference>
<feature type="compositionally biased region" description="Polar residues" evidence="1">
    <location>
        <begin position="142"/>
        <end position="152"/>
    </location>
</feature>
<dbReference type="InterPro" id="IPR017896">
    <property type="entry name" value="4Fe4S_Fe-S-bd"/>
</dbReference>
<feature type="region of interest" description="Disordered" evidence="1">
    <location>
        <begin position="119"/>
        <end position="152"/>
    </location>
</feature>
<organism evidence="4 5">
    <name type="scientific">Aedes albopictus</name>
    <name type="common">Asian tiger mosquito</name>
    <name type="synonym">Stegomyia albopicta</name>
    <dbReference type="NCBI Taxonomy" id="7160"/>
    <lineage>
        <taxon>Eukaryota</taxon>
        <taxon>Metazoa</taxon>
        <taxon>Ecdysozoa</taxon>
        <taxon>Arthropoda</taxon>
        <taxon>Hexapoda</taxon>
        <taxon>Insecta</taxon>
        <taxon>Pterygota</taxon>
        <taxon>Neoptera</taxon>
        <taxon>Endopterygota</taxon>
        <taxon>Diptera</taxon>
        <taxon>Nematocera</taxon>
        <taxon>Culicoidea</taxon>
        <taxon>Culicidae</taxon>
        <taxon>Culicinae</taxon>
        <taxon>Aedini</taxon>
        <taxon>Aedes</taxon>
        <taxon>Stegomyia</taxon>
    </lineage>
</organism>
<feature type="domain" description="4Fe-4S ferredoxin-type" evidence="3">
    <location>
        <begin position="385"/>
        <end position="418"/>
    </location>
</feature>
<evidence type="ECO:0000259" key="3">
    <source>
        <dbReference type="PROSITE" id="PS51379"/>
    </source>
</evidence>
<evidence type="ECO:0000313" key="4">
    <source>
        <dbReference type="EnsemblMetazoa" id="AALFPA23_003888.P4541"/>
    </source>
</evidence>
<dbReference type="Pfam" id="PF00078">
    <property type="entry name" value="RVT_1"/>
    <property type="match status" value="1"/>
</dbReference>
<sequence length="1833" mass="208049">MLTQRGQHTAQQSFVPNLRSTPRETVAPSMATRQQDPHRSNLRQHSTLALNSQLHTAPVTAPDDRFELMRESSHQGSASAPVVSRLQVPGSQTAAPQFGTALPFRAAVSFRHPFTSEMHNRNHVTTQSELGNQQFGRPRGTRNPSSVCQESNASEDNAYILNRSQLAARQAVSKELPEFNGNPEDWPLFFSMYNTSTQMCGFSNEENMLRLRKCLKGKALEAVRCRLLHPSNVSSVIATLRMLYGRPEAIVQASIRKIRSLPPPQVEKFDTLVNFALTIENLVATIEACGVDDFIYNAALKYELIDRLPPVLKLDWARYSRNNPAPNLVDFSHWLYAIAEDASTVMQTSTGASKNRWTKSDGFINVHSESESSEMQEKEQGEAHATSSVHMTECVACKGSCSSIAKCPRFSQLSIDAKWDVVRVGRICRKCLRKHNGSCRQQKPCGVHGCTFLHHPMLHSEKQTMSSSTTEGSINDTGNCNVHQTQTSGVLFRIVPIVLHGPEKSVQTYAFIDDGSELTLMEASLAEELGITGTRSSLCLKWTGGTKRVEDESQLVDVEISGVGQDARKYKMDKIHTIHGLQLRPQTLVFSDLQQQFDYLQGLPVASYNDVSPRILIGLDHAELGHVMKSREGKPSQPIAVKTRLGWILYGSYSQTSSELSHVNVHTITLCECNNETEDALHKEMKHYFAIETLGIYKSEEALRSIDEQRAFDLLEKGTQLIEGRYETELLWRYDHIRFPESKHMAYRRWLCLDRRMERDPNFSETMRSKIADYLSKGYICKVTDCELNEHHQKKWYLPIFPVLNPNKPGKVRIVWDAAAKANGISLNSLLLKGPDLLSSLLTVLIQFREFRIGICGDIREMYLQIRLKGNPQLCFFWKENEQDTEPSIYAMRVLPFGVSCAPSIAQYVKNVNAQRYEEEHPAAVNAIVKQHYVDDMLSSVETKQEATELACTVKNIHAEAGFDMRNWISNCPEVLAAMNEQQIIEKEFNMAEGVGTEKVLGMWWNTSSDCFTFKISPRYDPDLISGSRRPTKREVLRTLMMIFDPLGLIGHFLMFLKTILQEIWRTSITWDDPIEQTQFELWLQWLKVLPEVAMVEVPRCYRTATSVESSNDIQMHIFVDASEKGFAAVVYLRFHEGDRIETALVASKTRVAPLKFLSIPRSELPASVIGVRLATSIQQSLSIKVNRRFFWTDSSDVISWIKSDHRRYSQFVAFRISEILEATEVNEWQWLPTKENVADEGTKWKRVPDMSRTSRWFNGPEFLKKSATEWPLKQHTKEETKAELRPHLLVHMLMPTPIIDPMKFSQWTSLLRRTAFVFRFIRNLRAPTPEHKNTGVLTQSELNAAANYLYRVAQGSTYADEVAVLSDVGMSGNKKTTIPRNSRIYRLCPFMDEHRVLRVRGRTIACKYIDTDAVNPIILPRQNQITKLIVAHYHGKYHHQNHNTVVNELRQRYSIPRLKATYNRIRKDCQLCKNERAKPQAPLMSDLPLSRLDAYARPFTHMGVDYFGPLIVSVGRRQEKRWVLLATCLTVRAIHLQIVHSLTTGSCIMALRNVTARRGVPAVIYSDRGTNFIGASKELRVAVENIDHERLATEFTTPYTTWTFIPPASPHMGGAWERLVRSVKQNLAKLQSHRSVSMEVLENMLAEVENVINSRPLTNIPIDDDQSPVLTPNHFLLGSSNGLRSWVAFDDTSSVLKNCWQLSQTMANQFWKQWVRDYLPLITRRTKWFEKVKPVEIGDIVILVDPKLPRNTWPKGRVIGSKRGSDGQVRSATIQTSTGIYERPAVKIAVLDVGVCHNTLQGIQKRIPGESVNCATSNSPSNSSCPIAVNDV</sequence>
<dbReference type="InterPro" id="IPR005312">
    <property type="entry name" value="DUF1759"/>
</dbReference>
<dbReference type="PROSITE" id="PS51379">
    <property type="entry name" value="4FE4S_FER_2"/>
    <property type="match status" value="1"/>
</dbReference>
<dbReference type="Proteomes" id="UP000069940">
    <property type="component" value="Unassembled WGS sequence"/>
</dbReference>
<dbReference type="PANTHER" id="PTHR47331">
    <property type="entry name" value="PHD-TYPE DOMAIN-CONTAINING PROTEIN"/>
    <property type="match status" value="1"/>
</dbReference>
<dbReference type="SUPFAM" id="SSF56672">
    <property type="entry name" value="DNA/RNA polymerases"/>
    <property type="match status" value="1"/>
</dbReference>
<dbReference type="PROSITE" id="PS50994">
    <property type="entry name" value="INTEGRASE"/>
    <property type="match status" value="1"/>
</dbReference>
<feature type="domain" description="Integrase catalytic" evidence="2">
    <location>
        <begin position="1495"/>
        <end position="1681"/>
    </location>
</feature>
<dbReference type="InterPro" id="IPR036397">
    <property type="entry name" value="RNaseH_sf"/>
</dbReference>
<feature type="compositionally biased region" description="Polar residues" evidence="1">
    <location>
        <begin position="123"/>
        <end position="135"/>
    </location>
</feature>
<keyword evidence="5" id="KW-1185">Reference proteome</keyword>
<dbReference type="PANTHER" id="PTHR47331:SF1">
    <property type="entry name" value="GAG-LIKE PROTEIN"/>
    <property type="match status" value="1"/>
</dbReference>
<evidence type="ECO:0008006" key="6">
    <source>
        <dbReference type="Google" id="ProtNLM"/>
    </source>
</evidence>
<reference evidence="5" key="1">
    <citation type="journal article" date="2015" name="Proc. Natl. Acad. Sci. U.S.A.">
        <title>Genome sequence of the Asian Tiger mosquito, Aedes albopictus, reveals insights into its biology, genetics, and evolution.</title>
        <authorList>
            <person name="Chen X.G."/>
            <person name="Jiang X."/>
            <person name="Gu J."/>
            <person name="Xu M."/>
            <person name="Wu Y."/>
            <person name="Deng Y."/>
            <person name="Zhang C."/>
            <person name="Bonizzoni M."/>
            <person name="Dermauw W."/>
            <person name="Vontas J."/>
            <person name="Armbruster P."/>
            <person name="Huang X."/>
            <person name="Yang Y."/>
            <person name="Zhang H."/>
            <person name="He W."/>
            <person name="Peng H."/>
            <person name="Liu Y."/>
            <person name="Wu K."/>
            <person name="Chen J."/>
            <person name="Lirakis M."/>
            <person name="Topalis P."/>
            <person name="Van Leeuwen T."/>
            <person name="Hall A.B."/>
            <person name="Jiang X."/>
            <person name="Thorpe C."/>
            <person name="Mueller R.L."/>
            <person name="Sun C."/>
            <person name="Waterhouse R.M."/>
            <person name="Yan G."/>
            <person name="Tu Z.J."/>
            <person name="Fang X."/>
            <person name="James A.A."/>
        </authorList>
    </citation>
    <scope>NUCLEOTIDE SEQUENCE [LARGE SCALE GENOMIC DNA]</scope>
    <source>
        <strain evidence="5">Foshan</strain>
    </source>
</reference>
<reference evidence="4" key="2">
    <citation type="submission" date="2025-05" db="UniProtKB">
        <authorList>
            <consortium name="EnsemblMetazoa"/>
        </authorList>
    </citation>
    <scope>IDENTIFICATION</scope>
    <source>
        <strain evidence="4">Foshan</strain>
    </source>
</reference>
<dbReference type="Pfam" id="PF03564">
    <property type="entry name" value="DUF1759"/>
    <property type="match status" value="1"/>
</dbReference>
<dbReference type="InterPro" id="IPR043128">
    <property type="entry name" value="Rev_trsase/Diguanyl_cyclase"/>
</dbReference>
<dbReference type="EnsemblMetazoa" id="AALFPA23_003888.R4541">
    <property type="protein sequence ID" value="AALFPA23_003888.P4541"/>
    <property type="gene ID" value="AALFPA23_003888"/>
</dbReference>
<accession>A0ABM1XY08</accession>
<dbReference type="InterPro" id="IPR012337">
    <property type="entry name" value="RNaseH-like_sf"/>
</dbReference>
<dbReference type="Gene3D" id="3.30.70.270">
    <property type="match status" value="1"/>
</dbReference>